<evidence type="ECO:0000313" key="3">
    <source>
        <dbReference type="Proteomes" id="UP001054945"/>
    </source>
</evidence>
<evidence type="ECO:0000313" key="2">
    <source>
        <dbReference type="EMBL" id="GIZ00057.1"/>
    </source>
</evidence>
<sequence length="103" mass="10874">MPSRILHSLLSPEIDLGVSGIDIRFTFVSYTSSSFRSTAALSACSCPEIFESLEAPPVSDQQRARVKSTCFGITSMNIAPNGDPTRLLPGASMTAPLMPPSAA</sequence>
<comment type="caution">
    <text evidence="2">The sequence shown here is derived from an EMBL/GenBank/DDBJ whole genome shotgun (WGS) entry which is preliminary data.</text>
</comment>
<organism evidence="2 3">
    <name type="scientific">Caerostris extrusa</name>
    <name type="common">Bark spider</name>
    <name type="synonym">Caerostris bankana</name>
    <dbReference type="NCBI Taxonomy" id="172846"/>
    <lineage>
        <taxon>Eukaryota</taxon>
        <taxon>Metazoa</taxon>
        <taxon>Ecdysozoa</taxon>
        <taxon>Arthropoda</taxon>
        <taxon>Chelicerata</taxon>
        <taxon>Arachnida</taxon>
        <taxon>Araneae</taxon>
        <taxon>Araneomorphae</taxon>
        <taxon>Entelegynae</taxon>
        <taxon>Araneoidea</taxon>
        <taxon>Araneidae</taxon>
        <taxon>Caerostris</taxon>
    </lineage>
</organism>
<name>A0AAV4XY53_CAEEX</name>
<proteinExistence type="predicted"/>
<feature type="region of interest" description="Disordered" evidence="1">
    <location>
        <begin position="82"/>
        <end position="103"/>
    </location>
</feature>
<dbReference type="AlphaFoldDB" id="A0AAV4XY53"/>
<gene>
    <name evidence="2" type="ORF">CEXT_305801</name>
</gene>
<dbReference type="Proteomes" id="UP001054945">
    <property type="component" value="Unassembled WGS sequence"/>
</dbReference>
<accession>A0AAV4XY53</accession>
<keyword evidence="3" id="KW-1185">Reference proteome</keyword>
<protein>
    <submittedName>
        <fullName evidence="2">Uncharacterized protein</fullName>
    </submittedName>
</protein>
<dbReference type="EMBL" id="BPLR01001112">
    <property type="protein sequence ID" value="GIZ00057.1"/>
    <property type="molecule type" value="Genomic_DNA"/>
</dbReference>
<reference evidence="2 3" key="1">
    <citation type="submission" date="2021-06" db="EMBL/GenBank/DDBJ databases">
        <title>Caerostris extrusa draft genome.</title>
        <authorList>
            <person name="Kono N."/>
            <person name="Arakawa K."/>
        </authorList>
    </citation>
    <scope>NUCLEOTIDE SEQUENCE [LARGE SCALE GENOMIC DNA]</scope>
</reference>
<evidence type="ECO:0000256" key="1">
    <source>
        <dbReference type="SAM" id="MobiDB-lite"/>
    </source>
</evidence>